<dbReference type="SUPFAM" id="SSF52540">
    <property type="entry name" value="P-loop containing nucleoside triphosphate hydrolases"/>
    <property type="match status" value="1"/>
</dbReference>
<dbReference type="RefSeq" id="WP_268059543.1">
    <property type="nucleotide sequence ID" value="NZ_JAPQFJ010000001.1"/>
</dbReference>
<dbReference type="Pfam" id="PF13361">
    <property type="entry name" value="UvrD_C"/>
    <property type="match status" value="2"/>
</dbReference>
<keyword evidence="3" id="KW-0347">Helicase</keyword>
<dbReference type="PANTHER" id="PTHR11070:SF45">
    <property type="entry name" value="DNA 3'-5' HELICASE"/>
    <property type="match status" value="1"/>
</dbReference>
<name>A0ABT4D7G0_9CLOT</name>
<keyword evidence="8" id="KW-1185">Reference proteome</keyword>
<dbReference type="PANTHER" id="PTHR11070">
    <property type="entry name" value="UVRD / RECB / PCRA DNA HELICASE FAMILY MEMBER"/>
    <property type="match status" value="1"/>
</dbReference>
<organism evidence="7 8">
    <name type="scientific">Clostridium brassicae</name>
    <dbReference type="NCBI Taxonomy" id="2999072"/>
    <lineage>
        <taxon>Bacteria</taxon>
        <taxon>Bacillati</taxon>
        <taxon>Bacillota</taxon>
        <taxon>Clostridia</taxon>
        <taxon>Eubacteriales</taxon>
        <taxon>Clostridiaceae</taxon>
        <taxon>Clostridium</taxon>
    </lineage>
</organism>
<feature type="domain" description="NERD" evidence="5">
    <location>
        <begin position="17"/>
        <end position="108"/>
    </location>
</feature>
<keyword evidence="1" id="KW-0547">Nucleotide-binding</keyword>
<evidence type="ECO:0000313" key="7">
    <source>
        <dbReference type="EMBL" id="MCY6957186.1"/>
    </source>
</evidence>
<dbReference type="InterPro" id="IPR027417">
    <property type="entry name" value="P-loop_NTPase"/>
</dbReference>
<dbReference type="EMBL" id="JAPQFJ010000001">
    <property type="protein sequence ID" value="MCY6957186.1"/>
    <property type="molecule type" value="Genomic_DNA"/>
</dbReference>
<accession>A0ABT4D7G0</accession>
<evidence type="ECO:0000256" key="1">
    <source>
        <dbReference type="ARBA" id="ARBA00022741"/>
    </source>
</evidence>
<evidence type="ECO:0000259" key="6">
    <source>
        <dbReference type="Pfam" id="PF13361"/>
    </source>
</evidence>
<evidence type="ECO:0000259" key="5">
    <source>
        <dbReference type="Pfam" id="PF08378"/>
    </source>
</evidence>
<feature type="domain" description="UvrD-like helicase C-terminal" evidence="6">
    <location>
        <begin position="521"/>
        <end position="577"/>
    </location>
</feature>
<sequence>MAITIPESISMLESVTVGEKRVFKVLKEMLPEDYIIWFDLRVNGRYPDFIILAPNLGIIVLEVKDWQIGSIVSGDTNQYELKTMGKCSNPLKQARDYMFNIVNELKKDKKLINSTGKYKGNLKFTYGHGVIFTKISKKSFYASKLESTIEEDFIIFQDELKQIENSYDKDMLIEKLKLMFPIKFDFEPLTQSTMDRIRGNIFKEIKLSSDNESILKVMNLEQEKYAKGIGYGHRVIRGVAGSGKTIILICRAKYLMEAHKDWNILVLCYNKTLAAFLRESICKDENQSNIEIIHMHGWINKISRELNLPIARYDKDVTSNISKITDDMLEGLKKYDAILIDEGQDLEEKWLKFIVKNLRNPEHSHLLLTSDGAQNLYSRKYTLKSVGIKAVGRTVIMRENYRNTKEILNFANGILLDNNTKKNNNEEENDFIIEPKSILRTGNVPNVIQQKIFQDEVDNIISQIAELNKSGIRYGEIAVLYPYSKYLKTEYVKIIEENFKDKSIPYLCINKAVNKANFRLDRNEVKISTIYSAKGLDFKVVFICGINEGLMKNYEESKKLLYVGMTRATDILKVAYSVNNELTEAMIRSYKEISADKSKEKLIDINCKDIEKNSVKTEIAKGSKSEGKKKGIMSKIFDLFK</sequence>
<dbReference type="Pfam" id="PF08378">
    <property type="entry name" value="NERD"/>
    <property type="match status" value="1"/>
</dbReference>
<dbReference type="Pfam" id="PF13245">
    <property type="entry name" value="AAA_19"/>
    <property type="match status" value="1"/>
</dbReference>
<dbReference type="InterPro" id="IPR011528">
    <property type="entry name" value="NERD"/>
</dbReference>
<gene>
    <name evidence="7" type="ORF">OW729_01060</name>
</gene>
<evidence type="ECO:0000256" key="3">
    <source>
        <dbReference type="ARBA" id="ARBA00022806"/>
    </source>
</evidence>
<protein>
    <submittedName>
        <fullName evidence="7">NERD domain-containing protein</fullName>
    </submittedName>
</protein>
<dbReference type="InterPro" id="IPR000212">
    <property type="entry name" value="DNA_helicase_UvrD/REP"/>
</dbReference>
<reference evidence="7" key="1">
    <citation type="submission" date="2022-12" db="EMBL/GenBank/DDBJ databases">
        <title>Clostridium sp. nov., isolated from industrial wastewater.</title>
        <authorList>
            <person name="Jiayan W."/>
        </authorList>
    </citation>
    <scope>NUCLEOTIDE SEQUENCE</scope>
    <source>
        <strain evidence="7">ZC22-4</strain>
    </source>
</reference>
<feature type="domain" description="UvrD-like helicase C-terminal" evidence="6">
    <location>
        <begin position="397"/>
        <end position="511"/>
    </location>
</feature>
<evidence type="ECO:0000313" key="8">
    <source>
        <dbReference type="Proteomes" id="UP001144612"/>
    </source>
</evidence>
<evidence type="ECO:0000256" key="4">
    <source>
        <dbReference type="ARBA" id="ARBA00022840"/>
    </source>
</evidence>
<dbReference type="Gene3D" id="3.40.50.300">
    <property type="entry name" value="P-loop containing nucleotide triphosphate hydrolases"/>
    <property type="match status" value="2"/>
</dbReference>
<comment type="caution">
    <text evidence="7">The sequence shown here is derived from an EMBL/GenBank/DDBJ whole genome shotgun (WGS) entry which is preliminary data.</text>
</comment>
<dbReference type="InterPro" id="IPR014017">
    <property type="entry name" value="DNA_helicase_UvrD-like_C"/>
</dbReference>
<keyword evidence="4" id="KW-0067">ATP-binding</keyword>
<dbReference type="Proteomes" id="UP001144612">
    <property type="component" value="Unassembled WGS sequence"/>
</dbReference>
<proteinExistence type="predicted"/>
<evidence type="ECO:0000256" key="2">
    <source>
        <dbReference type="ARBA" id="ARBA00022801"/>
    </source>
</evidence>
<keyword evidence="2" id="KW-0378">Hydrolase</keyword>